<dbReference type="SUPFAM" id="SSF50370">
    <property type="entry name" value="Ricin B-like lectins"/>
    <property type="match status" value="1"/>
</dbReference>
<dbReference type="InterPro" id="IPR000772">
    <property type="entry name" value="Ricin_B_lectin"/>
</dbReference>
<dbReference type="SMART" id="SM00458">
    <property type="entry name" value="RICIN"/>
    <property type="match status" value="1"/>
</dbReference>
<evidence type="ECO:0000259" key="2">
    <source>
        <dbReference type="SMART" id="SM00458"/>
    </source>
</evidence>
<name>A0A0C3B8H9_PILCF</name>
<keyword evidence="1" id="KW-0732">Signal</keyword>
<sequence length="423" mass="45904">MFVRTSLLASITAAIVLVAADTAPTTPPYQGAILLQAGNNAGKCLRADNKNGAPVELVTCTGGDDQEWTWNGGLVTLYNGAKCLEVIDGNNANGAKFQVWDCSGDCENENQEFEYTPWGENHIKWTKGGKCMDLPNGTMHDGNQVQLWDCSSNDPNQNWNTGYMYNKLPKQSEHGQSGTNQCGTDSSPSSMCQTMWMNDADDFCLWAPPSSGSIGVTEREEVAYCTKSGRGTRVIPDSTLTGVHFVQTPDYVQVTGTGDFTKINVKKGDYGGELDPHGADGNGNPIGGLVFGDSFGKHLQYHEWTTFISDSQFCMRACTGPNAKQNCQHIYDEQGCQWNMPANYEPGIFESCKGDNDLPMGVYGASVWYQGHGTAPAPHPVASSSECKSYPTISSSHVKRDLSLERMVKRAADPLITPAPLLF</sequence>
<organism evidence="3 4">
    <name type="scientific">Piloderma croceum (strain F 1598)</name>
    <dbReference type="NCBI Taxonomy" id="765440"/>
    <lineage>
        <taxon>Eukaryota</taxon>
        <taxon>Fungi</taxon>
        <taxon>Dikarya</taxon>
        <taxon>Basidiomycota</taxon>
        <taxon>Agaricomycotina</taxon>
        <taxon>Agaricomycetes</taxon>
        <taxon>Agaricomycetidae</taxon>
        <taxon>Atheliales</taxon>
        <taxon>Atheliaceae</taxon>
        <taxon>Piloderma</taxon>
    </lineage>
</organism>
<keyword evidence="4" id="KW-1185">Reference proteome</keyword>
<dbReference type="HOGENOM" id="CLU_670875_0_0_1"/>
<reference evidence="3 4" key="1">
    <citation type="submission" date="2014-04" db="EMBL/GenBank/DDBJ databases">
        <authorList>
            <consortium name="DOE Joint Genome Institute"/>
            <person name="Kuo A."/>
            <person name="Tarkka M."/>
            <person name="Buscot F."/>
            <person name="Kohler A."/>
            <person name="Nagy L.G."/>
            <person name="Floudas D."/>
            <person name="Copeland A."/>
            <person name="Barry K.W."/>
            <person name="Cichocki N."/>
            <person name="Veneault-Fourrey C."/>
            <person name="LaButti K."/>
            <person name="Lindquist E.A."/>
            <person name="Lipzen A."/>
            <person name="Lundell T."/>
            <person name="Morin E."/>
            <person name="Murat C."/>
            <person name="Sun H."/>
            <person name="Tunlid A."/>
            <person name="Henrissat B."/>
            <person name="Grigoriev I.V."/>
            <person name="Hibbett D.S."/>
            <person name="Martin F."/>
            <person name="Nordberg H.P."/>
            <person name="Cantor M.N."/>
            <person name="Hua S.X."/>
        </authorList>
    </citation>
    <scope>NUCLEOTIDE SEQUENCE [LARGE SCALE GENOMIC DNA]</scope>
    <source>
        <strain evidence="3 4">F 1598</strain>
    </source>
</reference>
<evidence type="ECO:0000256" key="1">
    <source>
        <dbReference type="SAM" id="SignalP"/>
    </source>
</evidence>
<dbReference type="InterPro" id="IPR035992">
    <property type="entry name" value="Ricin_B-like_lectins"/>
</dbReference>
<dbReference type="CDD" id="cd00161">
    <property type="entry name" value="beta-trefoil_Ricin-like"/>
    <property type="match status" value="1"/>
</dbReference>
<dbReference type="Pfam" id="PF00652">
    <property type="entry name" value="Ricin_B_lectin"/>
    <property type="match status" value="1"/>
</dbReference>
<dbReference type="Gene3D" id="2.80.10.50">
    <property type="match status" value="2"/>
</dbReference>
<dbReference type="Proteomes" id="UP000054166">
    <property type="component" value="Unassembled WGS sequence"/>
</dbReference>
<dbReference type="AlphaFoldDB" id="A0A0C3B8H9"/>
<reference evidence="4" key="2">
    <citation type="submission" date="2015-01" db="EMBL/GenBank/DDBJ databases">
        <title>Evolutionary Origins and Diversification of the Mycorrhizal Mutualists.</title>
        <authorList>
            <consortium name="DOE Joint Genome Institute"/>
            <consortium name="Mycorrhizal Genomics Consortium"/>
            <person name="Kohler A."/>
            <person name="Kuo A."/>
            <person name="Nagy L.G."/>
            <person name="Floudas D."/>
            <person name="Copeland A."/>
            <person name="Barry K.W."/>
            <person name="Cichocki N."/>
            <person name="Veneault-Fourrey C."/>
            <person name="LaButti K."/>
            <person name="Lindquist E.A."/>
            <person name="Lipzen A."/>
            <person name="Lundell T."/>
            <person name="Morin E."/>
            <person name="Murat C."/>
            <person name="Riley R."/>
            <person name="Ohm R."/>
            <person name="Sun H."/>
            <person name="Tunlid A."/>
            <person name="Henrissat B."/>
            <person name="Grigoriev I.V."/>
            <person name="Hibbett D.S."/>
            <person name="Martin F."/>
        </authorList>
    </citation>
    <scope>NUCLEOTIDE SEQUENCE [LARGE SCALE GENOMIC DNA]</scope>
    <source>
        <strain evidence="4">F 1598</strain>
    </source>
</reference>
<dbReference type="STRING" id="765440.A0A0C3B8H9"/>
<dbReference type="PROSITE" id="PS50231">
    <property type="entry name" value="RICIN_B_LECTIN"/>
    <property type="match status" value="1"/>
</dbReference>
<feature type="signal peptide" evidence="1">
    <location>
        <begin position="1"/>
        <end position="20"/>
    </location>
</feature>
<protein>
    <submittedName>
        <fullName evidence="3">Carbohydrate-binding module family 13 protein</fullName>
    </submittedName>
</protein>
<proteinExistence type="predicted"/>
<dbReference type="EMBL" id="KN833078">
    <property type="protein sequence ID" value="KIM73597.1"/>
    <property type="molecule type" value="Genomic_DNA"/>
</dbReference>
<gene>
    <name evidence="3" type="ORF">PILCRDRAFT_828978</name>
</gene>
<feature type="domain" description="Ricin B lectin" evidence="2">
    <location>
        <begin position="31"/>
        <end position="162"/>
    </location>
</feature>
<evidence type="ECO:0000313" key="4">
    <source>
        <dbReference type="Proteomes" id="UP000054166"/>
    </source>
</evidence>
<feature type="chain" id="PRO_5002161567" evidence="1">
    <location>
        <begin position="21"/>
        <end position="423"/>
    </location>
</feature>
<accession>A0A0C3B8H9</accession>
<dbReference type="InParanoid" id="A0A0C3B8H9"/>
<evidence type="ECO:0000313" key="3">
    <source>
        <dbReference type="EMBL" id="KIM73597.1"/>
    </source>
</evidence>
<dbReference type="OrthoDB" id="2564904at2759"/>